<evidence type="ECO:0000256" key="1">
    <source>
        <dbReference type="SAM" id="MobiDB-lite"/>
    </source>
</evidence>
<evidence type="ECO:0000313" key="2">
    <source>
        <dbReference type="EMBL" id="KAK7504994.1"/>
    </source>
</evidence>
<protein>
    <submittedName>
        <fullName evidence="2">Uncharacterized protein</fullName>
    </submittedName>
</protein>
<feature type="non-terminal residue" evidence="2">
    <location>
        <position position="1"/>
    </location>
</feature>
<evidence type="ECO:0000313" key="3">
    <source>
        <dbReference type="Proteomes" id="UP001519460"/>
    </source>
</evidence>
<reference evidence="2 3" key="1">
    <citation type="journal article" date="2023" name="Sci. Data">
        <title>Genome assembly of the Korean intertidal mud-creeper Batillaria attramentaria.</title>
        <authorList>
            <person name="Patra A.K."/>
            <person name="Ho P.T."/>
            <person name="Jun S."/>
            <person name="Lee S.J."/>
            <person name="Kim Y."/>
            <person name="Won Y.J."/>
        </authorList>
    </citation>
    <scope>NUCLEOTIDE SEQUENCE [LARGE SCALE GENOMIC DNA]</scope>
    <source>
        <strain evidence="2">Wonlab-2016</strain>
    </source>
</reference>
<sequence>THWGLAQWRSQVSSVVFCEVGKRWHAAGESTYRQQDLLAFNVFHLYKTTVPPDTLPEHLATTQLSFRSPQTLPGHLKTYLCFLTSVQLRGQEAGVMTTGYKWQEKIQGRYLRQYFHRCFPPARGAEQGETITLAGRQLHRFVPNIELIQGPSNEWKDLLKNIYVGGDWMRKRISSVVLKKHDPVNERSPEPASSLKSGQSRGETSPVSDKVASVQLSGHFVLSTASLPTPYPVTPSHDVLLFCLLLSRFLIVRRGSRANRGSGRQGGFRDLHPVLSRLPLADRGSTVATDSSPRRSEGKKSTVVAEKWSVIIRLYGISHPTEFNLFQTESGPASKKVGGPWWDGRSIEEFKSRGSEPAIDIPIICSERKGNSCVRTREVNESQRNENAAQYLARSPQRDHSDLGSAMILDGRWPSDNNELRGGLRDEAGRSGNEAGEGEGGNILGREGGGLGVCVAANDRADHAPNSCSQPGSPAGNVDAGNNSLPSRLAMRPSACSAGKTSDILHLDSLPPFTASYTPLQCAAKTWGSPAEKPMQTCWATEPSAAGKGGDGHQAMWPRRSALLQRRLRGLFSKPSFEPLSQRGTWADANCGK</sequence>
<proteinExistence type="predicted"/>
<keyword evidence="3" id="KW-1185">Reference proteome</keyword>
<organism evidence="2 3">
    <name type="scientific">Batillaria attramentaria</name>
    <dbReference type="NCBI Taxonomy" id="370345"/>
    <lineage>
        <taxon>Eukaryota</taxon>
        <taxon>Metazoa</taxon>
        <taxon>Spiralia</taxon>
        <taxon>Lophotrochozoa</taxon>
        <taxon>Mollusca</taxon>
        <taxon>Gastropoda</taxon>
        <taxon>Caenogastropoda</taxon>
        <taxon>Sorbeoconcha</taxon>
        <taxon>Cerithioidea</taxon>
        <taxon>Batillariidae</taxon>
        <taxon>Batillaria</taxon>
    </lineage>
</organism>
<feature type="region of interest" description="Disordered" evidence="1">
    <location>
        <begin position="180"/>
        <end position="209"/>
    </location>
</feature>
<feature type="compositionally biased region" description="Basic and acidic residues" evidence="1">
    <location>
        <begin position="418"/>
        <end position="429"/>
    </location>
</feature>
<feature type="region of interest" description="Disordered" evidence="1">
    <location>
        <begin position="463"/>
        <end position="493"/>
    </location>
</feature>
<comment type="caution">
    <text evidence="2">The sequence shown here is derived from an EMBL/GenBank/DDBJ whole genome shotgun (WGS) entry which is preliminary data.</text>
</comment>
<accession>A0ABD0LZ78</accession>
<feature type="compositionally biased region" description="Polar residues" evidence="1">
    <location>
        <begin position="194"/>
        <end position="207"/>
    </location>
</feature>
<dbReference type="EMBL" id="JACVVK020000013">
    <property type="protein sequence ID" value="KAK7504994.1"/>
    <property type="molecule type" value="Genomic_DNA"/>
</dbReference>
<dbReference type="AlphaFoldDB" id="A0ABD0LZ78"/>
<feature type="compositionally biased region" description="Basic and acidic residues" evidence="1">
    <location>
        <begin position="180"/>
        <end position="189"/>
    </location>
</feature>
<gene>
    <name evidence="2" type="ORF">BaRGS_00004022</name>
</gene>
<name>A0ABD0LZ78_9CAEN</name>
<dbReference type="Proteomes" id="UP001519460">
    <property type="component" value="Unassembled WGS sequence"/>
</dbReference>
<feature type="region of interest" description="Disordered" evidence="1">
    <location>
        <begin position="409"/>
        <end position="444"/>
    </location>
</feature>
<feature type="non-terminal residue" evidence="2">
    <location>
        <position position="593"/>
    </location>
</feature>